<sequence length="75" mass="8303">MSDIDLDKCLKAMRSKMDSMGSNIVWTLVGPSKGFKPVGCKWFYKSKLGADGEVTAFKASFVAKEYTQQPGVDFE</sequence>
<protein>
    <recommendedName>
        <fullName evidence="1">Reverse transcriptase Ty1/copia-type domain-containing protein</fullName>
    </recommendedName>
</protein>
<name>A0AAW2LTT6_9LAMI</name>
<proteinExistence type="predicted"/>
<dbReference type="Pfam" id="PF07727">
    <property type="entry name" value="RVT_2"/>
    <property type="match status" value="1"/>
</dbReference>
<reference evidence="2" key="2">
    <citation type="journal article" date="2024" name="Plant">
        <title>Genomic evolution and insights into agronomic trait innovations of Sesamum species.</title>
        <authorList>
            <person name="Miao H."/>
            <person name="Wang L."/>
            <person name="Qu L."/>
            <person name="Liu H."/>
            <person name="Sun Y."/>
            <person name="Le M."/>
            <person name="Wang Q."/>
            <person name="Wei S."/>
            <person name="Zheng Y."/>
            <person name="Lin W."/>
            <person name="Duan Y."/>
            <person name="Cao H."/>
            <person name="Xiong S."/>
            <person name="Wang X."/>
            <person name="Wei L."/>
            <person name="Li C."/>
            <person name="Ma Q."/>
            <person name="Ju M."/>
            <person name="Zhao R."/>
            <person name="Li G."/>
            <person name="Mu C."/>
            <person name="Tian Q."/>
            <person name="Mei H."/>
            <person name="Zhang T."/>
            <person name="Gao T."/>
            <person name="Zhang H."/>
        </authorList>
    </citation>
    <scope>NUCLEOTIDE SEQUENCE</scope>
    <source>
        <strain evidence="2">G01</strain>
    </source>
</reference>
<accession>A0AAW2LTT6</accession>
<evidence type="ECO:0000313" key="2">
    <source>
        <dbReference type="EMBL" id="KAL0322471.1"/>
    </source>
</evidence>
<organism evidence="2">
    <name type="scientific">Sesamum angustifolium</name>
    <dbReference type="NCBI Taxonomy" id="2727405"/>
    <lineage>
        <taxon>Eukaryota</taxon>
        <taxon>Viridiplantae</taxon>
        <taxon>Streptophyta</taxon>
        <taxon>Embryophyta</taxon>
        <taxon>Tracheophyta</taxon>
        <taxon>Spermatophyta</taxon>
        <taxon>Magnoliopsida</taxon>
        <taxon>eudicotyledons</taxon>
        <taxon>Gunneridae</taxon>
        <taxon>Pentapetalae</taxon>
        <taxon>asterids</taxon>
        <taxon>lamiids</taxon>
        <taxon>Lamiales</taxon>
        <taxon>Pedaliaceae</taxon>
        <taxon>Sesamum</taxon>
    </lineage>
</organism>
<evidence type="ECO:0000259" key="1">
    <source>
        <dbReference type="Pfam" id="PF07727"/>
    </source>
</evidence>
<feature type="domain" description="Reverse transcriptase Ty1/copia-type" evidence="1">
    <location>
        <begin position="24"/>
        <end position="74"/>
    </location>
</feature>
<dbReference type="InterPro" id="IPR013103">
    <property type="entry name" value="RVT_2"/>
</dbReference>
<dbReference type="AlphaFoldDB" id="A0AAW2LTT6"/>
<comment type="caution">
    <text evidence="2">The sequence shown here is derived from an EMBL/GenBank/DDBJ whole genome shotgun (WGS) entry which is preliminary data.</text>
</comment>
<gene>
    <name evidence="2" type="ORF">Sangu_1866400</name>
</gene>
<dbReference type="EMBL" id="JACGWK010000012">
    <property type="protein sequence ID" value="KAL0322471.1"/>
    <property type="molecule type" value="Genomic_DNA"/>
</dbReference>
<reference evidence="2" key="1">
    <citation type="submission" date="2020-06" db="EMBL/GenBank/DDBJ databases">
        <authorList>
            <person name="Li T."/>
            <person name="Hu X."/>
            <person name="Zhang T."/>
            <person name="Song X."/>
            <person name="Zhang H."/>
            <person name="Dai N."/>
            <person name="Sheng W."/>
            <person name="Hou X."/>
            <person name="Wei L."/>
        </authorList>
    </citation>
    <scope>NUCLEOTIDE SEQUENCE</scope>
    <source>
        <strain evidence="2">G01</strain>
        <tissue evidence="2">Leaf</tissue>
    </source>
</reference>